<evidence type="ECO:0000313" key="1">
    <source>
        <dbReference type="EMBL" id="EOH95360.1"/>
    </source>
</evidence>
<dbReference type="HOGENOM" id="CLU_2493080_0_0_9"/>
<dbReference type="STRING" id="160454.RV10_GL000445"/>
<organism evidence="1 2">
    <name type="scientific">Enterococcus pallens ATCC BAA-351</name>
    <dbReference type="NCBI Taxonomy" id="1158607"/>
    <lineage>
        <taxon>Bacteria</taxon>
        <taxon>Bacillati</taxon>
        <taxon>Bacillota</taxon>
        <taxon>Bacilli</taxon>
        <taxon>Lactobacillales</taxon>
        <taxon>Enterococcaceae</taxon>
        <taxon>Enterococcus</taxon>
    </lineage>
</organism>
<dbReference type="EMBL" id="AJAQ01000011">
    <property type="protein sequence ID" value="EOH95360.1"/>
    <property type="molecule type" value="Genomic_DNA"/>
</dbReference>
<comment type="caution">
    <text evidence="1">The sequence shown here is derived from an EMBL/GenBank/DDBJ whole genome shotgun (WGS) entry which is preliminary data.</text>
</comment>
<reference evidence="1 2" key="1">
    <citation type="submission" date="2013-02" db="EMBL/GenBank/DDBJ databases">
        <title>The Genome Sequence of Enterococcus pallens BAA-351.</title>
        <authorList>
            <consortium name="The Broad Institute Genome Sequencing Platform"/>
            <consortium name="The Broad Institute Genome Sequencing Center for Infectious Disease"/>
            <person name="Earl A.M."/>
            <person name="Gilmore M.S."/>
            <person name="Lebreton F."/>
            <person name="Walker B."/>
            <person name="Young S.K."/>
            <person name="Zeng Q."/>
            <person name="Gargeya S."/>
            <person name="Fitzgerald M."/>
            <person name="Haas B."/>
            <person name="Abouelleil A."/>
            <person name="Alvarado L."/>
            <person name="Arachchi H.M."/>
            <person name="Berlin A.M."/>
            <person name="Chapman S.B."/>
            <person name="Dewar J."/>
            <person name="Goldberg J."/>
            <person name="Griggs A."/>
            <person name="Gujja S."/>
            <person name="Hansen M."/>
            <person name="Howarth C."/>
            <person name="Imamovic A."/>
            <person name="Larimer J."/>
            <person name="McCowan C."/>
            <person name="Murphy C."/>
            <person name="Neiman D."/>
            <person name="Pearson M."/>
            <person name="Priest M."/>
            <person name="Roberts A."/>
            <person name="Saif S."/>
            <person name="Shea T."/>
            <person name="Sisk P."/>
            <person name="Sykes S."/>
            <person name="Wortman J."/>
            <person name="Nusbaum C."/>
            <person name="Birren B."/>
        </authorList>
    </citation>
    <scope>NUCLEOTIDE SEQUENCE [LARGE SCALE GENOMIC DNA]</scope>
    <source>
        <strain evidence="1 2">ATCC BAA-351</strain>
    </source>
</reference>
<keyword evidence="2" id="KW-1185">Reference proteome</keyword>
<proteinExistence type="predicted"/>
<sequence length="86" mass="9771">MGKILTKIKAFFLKEKKSDSVVKTPSNQPYANAEVTNKLKKLDRKQKKKKRQLYGNTINKMKRGYPYVVCSCHADSTSVGKCGFIL</sequence>
<dbReference type="AlphaFoldDB" id="R2SJG5"/>
<dbReference type="Proteomes" id="UP000013782">
    <property type="component" value="Unassembled WGS sequence"/>
</dbReference>
<dbReference type="PATRIC" id="fig|1158607.3.peg.1306"/>
<gene>
    <name evidence="1" type="ORF">UAU_01322</name>
</gene>
<protein>
    <submittedName>
        <fullName evidence="1">Uncharacterized protein</fullName>
    </submittedName>
</protein>
<accession>R2SJG5</accession>
<evidence type="ECO:0000313" key="2">
    <source>
        <dbReference type="Proteomes" id="UP000013782"/>
    </source>
</evidence>
<name>R2SJG5_9ENTE</name>